<keyword evidence="4" id="KW-0255">Endonuclease</keyword>
<dbReference type="InterPro" id="IPR011856">
    <property type="entry name" value="tRNA_endonuc-like_dom_sf"/>
</dbReference>
<dbReference type="InterPro" id="IPR052906">
    <property type="entry name" value="Type_IV_Methyl-Rstrct_Enzyme"/>
</dbReference>
<reference evidence="5" key="1">
    <citation type="submission" date="2018-03" db="EMBL/GenBank/DDBJ databases">
        <title>New taxa in the Lactobacillus gasseri group.</title>
        <authorList>
            <person name="Tanizawa Y."/>
            <person name="Tohno M."/>
            <person name="Endo A."/>
            <person name="Arita M."/>
        </authorList>
    </citation>
    <scope>NUCLEOTIDE SEQUENCE [LARGE SCALE GENOMIC DNA]</scope>
    <source>
        <strain evidence="5">DSM 24759</strain>
    </source>
</reference>
<keyword evidence="4" id="KW-0540">Nuclease</keyword>
<dbReference type="InterPro" id="IPR007560">
    <property type="entry name" value="Restrct_endonuc_IV_Mrr"/>
</dbReference>
<dbReference type="RefSeq" id="WP_117118547.1">
    <property type="nucleotide sequence ID" value="NZ_BFBY01000008.1"/>
</dbReference>
<protein>
    <submittedName>
        <fullName evidence="4">Restriction endonuclease</fullName>
    </submittedName>
</protein>
<evidence type="ECO:0000259" key="3">
    <source>
        <dbReference type="Pfam" id="PF14338"/>
    </source>
</evidence>
<dbReference type="GO" id="GO:0015666">
    <property type="term" value="F:restriction endodeoxyribonuclease activity"/>
    <property type="evidence" value="ECO:0007669"/>
    <property type="project" value="TreeGrafter"/>
</dbReference>
<dbReference type="PANTHER" id="PTHR30015">
    <property type="entry name" value="MRR RESTRICTION SYSTEM PROTEIN"/>
    <property type="match status" value="1"/>
</dbReference>
<organism evidence="4 5">
    <name type="scientific">Lactobacillus rodentium</name>
    <dbReference type="NCBI Taxonomy" id="947835"/>
    <lineage>
        <taxon>Bacteria</taxon>
        <taxon>Bacillati</taxon>
        <taxon>Bacillota</taxon>
        <taxon>Bacilli</taxon>
        <taxon>Lactobacillales</taxon>
        <taxon>Lactobacillaceae</taxon>
        <taxon>Lactobacillus</taxon>
    </lineage>
</organism>
<sequence length="315" mass="35840">MIDYKTLKHSDNGMPTWDGFLGPILKVAETDKIWKRQDLINNVLEEVNLPDNLAKMTYSSKWHDLVANNRINWALSDLKISGLLNTPKRGVYQISDLGRAILKEYGLNITRELVHSQPAYLDHQKKLKEQNNDSDTNEISEEQTFELTEKQVSNWFDKQKSDLTEKLLLKLRSIDPYEFEHMMIKLLSEMGYKGTDGQSLVTQKSNDGGIDGIINKDPLGMETIYVQVKRYAEGNVVGSPEIDGFSGALRRQRADRGVFITTSSFTSGAKAAAKQLNIALVDGDMLTNLMVQYKVGVQVRQTYELYDIDDEFFEE</sequence>
<gene>
    <name evidence="4" type="primary">mrr</name>
    <name evidence="4" type="ORF">LrDSM24759_11360</name>
</gene>
<proteinExistence type="predicted"/>
<dbReference type="Gene3D" id="3.40.1350.10">
    <property type="match status" value="1"/>
</dbReference>
<keyword evidence="5" id="KW-1185">Reference proteome</keyword>
<evidence type="ECO:0000259" key="2">
    <source>
        <dbReference type="Pfam" id="PF04471"/>
    </source>
</evidence>
<dbReference type="GO" id="GO:0003677">
    <property type="term" value="F:DNA binding"/>
    <property type="evidence" value="ECO:0007669"/>
    <property type="project" value="InterPro"/>
</dbReference>
<dbReference type="InterPro" id="IPR025745">
    <property type="entry name" value="Mrr-like_N_dom"/>
</dbReference>
<evidence type="ECO:0000313" key="5">
    <source>
        <dbReference type="Proteomes" id="UP000257317"/>
    </source>
</evidence>
<dbReference type="InterPro" id="IPR011335">
    <property type="entry name" value="Restrct_endonuc-II-like"/>
</dbReference>
<accession>A0A2Z6TGL4</accession>
<dbReference type="GO" id="GO:0009307">
    <property type="term" value="P:DNA restriction-modification system"/>
    <property type="evidence" value="ECO:0007669"/>
    <property type="project" value="InterPro"/>
</dbReference>
<feature type="domain" description="Restriction endonuclease type IV Mrr" evidence="2">
    <location>
        <begin position="171"/>
        <end position="290"/>
    </location>
</feature>
<evidence type="ECO:0000256" key="1">
    <source>
        <dbReference type="ARBA" id="ARBA00022801"/>
    </source>
</evidence>
<evidence type="ECO:0000313" key="4">
    <source>
        <dbReference type="EMBL" id="GBG05222.1"/>
    </source>
</evidence>
<name>A0A2Z6TGL4_9LACO</name>
<dbReference type="AlphaFoldDB" id="A0A2Z6TGL4"/>
<dbReference type="Pfam" id="PF04471">
    <property type="entry name" value="Mrr_cat"/>
    <property type="match status" value="1"/>
</dbReference>
<dbReference type="SUPFAM" id="SSF52980">
    <property type="entry name" value="Restriction endonuclease-like"/>
    <property type="match status" value="1"/>
</dbReference>
<feature type="domain" description="Restriction system protein Mrr-like N-terminal" evidence="3">
    <location>
        <begin position="17"/>
        <end position="103"/>
    </location>
</feature>
<dbReference type="Proteomes" id="UP000257317">
    <property type="component" value="Unassembled WGS sequence"/>
</dbReference>
<keyword evidence="1" id="KW-0378">Hydrolase</keyword>
<dbReference type="Pfam" id="PF14338">
    <property type="entry name" value="Mrr_N"/>
    <property type="match status" value="1"/>
</dbReference>
<dbReference type="PANTHER" id="PTHR30015:SF7">
    <property type="entry name" value="TYPE IV METHYL-DIRECTED RESTRICTION ENZYME ECOKMRR"/>
    <property type="match status" value="1"/>
</dbReference>
<dbReference type="OrthoDB" id="9803736at2"/>
<comment type="caution">
    <text evidence="4">The sequence shown here is derived from an EMBL/GenBank/DDBJ whole genome shotgun (WGS) entry which is preliminary data.</text>
</comment>
<dbReference type="EMBL" id="BFBY01000008">
    <property type="protein sequence ID" value="GBG05222.1"/>
    <property type="molecule type" value="Genomic_DNA"/>
</dbReference>